<feature type="transmembrane region" description="Helical" evidence="1">
    <location>
        <begin position="139"/>
        <end position="162"/>
    </location>
</feature>
<keyword evidence="1" id="KW-1133">Transmembrane helix</keyword>
<dbReference type="EMBL" id="BJYR01000020">
    <property type="protein sequence ID" value="GEO01196.1"/>
    <property type="molecule type" value="Genomic_DNA"/>
</dbReference>
<dbReference type="OrthoDB" id="8448837at2"/>
<keyword evidence="1" id="KW-0812">Transmembrane</keyword>
<feature type="transmembrane region" description="Helical" evidence="1">
    <location>
        <begin position="12"/>
        <end position="34"/>
    </location>
</feature>
<comment type="caution">
    <text evidence="2">The sequence shown here is derived from an EMBL/GenBank/DDBJ whole genome shotgun (WGS) entry which is preliminary data.</text>
</comment>
<protein>
    <recommendedName>
        <fullName evidence="4">MFS transporter</fullName>
    </recommendedName>
</protein>
<name>A0A512AND1_9SPHN</name>
<organism evidence="2 3">
    <name type="scientific">Novosphingobium sediminis</name>
    <dbReference type="NCBI Taxonomy" id="707214"/>
    <lineage>
        <taxon>Bacteria</taxon>
        <taxon>Pseudomonadati</taxon>
        <taxon>Pseudomonadota</taxon>
        <taxon>Alphaproteobacteria</taxon>
        <taxon>Sphingomonadales</taxon>
        <taxon>Sphingomonadaceae</taxon>
        <taxon>Novosphingobium</taxon>
    </lineage>
</organism>
<evidence type="ECO:0000256" key="1">
    <source>
        <dbReference type="SAM" id="Phobius"/>
    </source>
</evidence>
<reference evidence="2 3" key="1">
    <citation type="submission" date="2019-07" db="EMBL/GenBank/DDBJ databases">
        <title>Whole genome shotgun sequence of Novosphingobium sediminis NBRC 106119.</title>
        <authorList>
            <person name="Hosoyama A."/>
            <person name="Uohara A."/>
            <person name="Ohji S."/>
            <person name="Ichikawa N."/>
        </authorList>
    </citation>
    <scope>NUCLEOTIDE SEQUENCE [LARGE SCALE GENOMIC DNA]</scope>
    <source>
        <strain evidence="2 3">NBRC 106119</strain>
    </source>
</reference>
<feature type="transmembrane region" description="Helical" evidence="1">
    <location>
        <begin position="77"/>
        <end position="95"/>
    </location>
</feature>
<feature type="transmembrane region" description="Helical" evidence="1">
    <location>
        <begin position="54"/>
        <end position="71"/>
    </location>
</feature>
<evidence type="ECO:0000313" key="2">
    <source>
        <dbReference type="EMBL" id="GEO01196.1"/>
    </source>
</evidence>
<proteinExistence type="predicted"/>
<evidence type="ECO:0008006" key="4">
    <source>
        <dbReference type="Google" id="ProtNLM"/>
    </source>
</evidence>
<dbReference type="Proteomes" id="UP000321464">
    <property type="component" value="Unassembled WGS sequence"/>
</dbReference>
<keyword evidence="1" id="KW-0472">Membrane</keyword>
<evidence type="ECO:0000313" key="3">
    <source>
        <dbReference type="Proteomes" id="UP000321464"/>
    </source>
</evidence>
<accession>A0A512AND1</accession>
<gene>
    <name evidence="2" type="ORF">NSE01_30280</name>
</gene>
<dbReference type="AlphaFoldDB" id="A0A512AND1"/>
<feature type="transmembrane region" description="Helical" evidence="1">
    <location>
        <begin position="116"/>
        <end position="133"/>
    </location>
</feature>
<keyword evidence="3" id="KW-1185">Reference proteome</keyword>
<dbReference type="RefSeq" id="WP_147160524.1">
    <property type="nucleotide sequence ID" value="NZ_BJYR01000020.1"/>
</dbReference>
<sequence length="171" mass="18298">MTVLALQAAGLFYFITAFLAMRAAATGGLIDTILGALSPAEPAEARAQTRRRRWLTWGAVLNGWAGAALALRWDGAVLLMAVAAAAQWLYLLDIAPRHLDPYDPPDPAGRRSTRNAALGFTGISVVAIMAFMQDLLVPFGLLIVPLRFAAIGSGILLAGYAFKLERQSRFG</sequence>